<dbReference type="Pfam" id="PF01478">
    <property type="entry name" value="Peptidase_A24"/>
    <property type="match status" value="1"/>
</dbReference>
<sequence>MNVIFVGFVVILGAIIGSFLNVVIARYNTGMSFLSGRSMCFSCGKTLVWYELIPVVSFLAQRGRCRSCTSAISRQYLLVELFTAAVFVAVFLKDLSVAVIAYHLMVFSALVVIGVYDFKHKIIPDGAVYFFITLSFVGLLFVHSGYVALPMIDAPLLRDFVGGPLIALPFAGLWYFSKGAWIGFGDAKLALGMGWFLGLEQAFFAVTIASWIGAAVGIVLIALGKIPGVSARFRHFTAKSEIAFGPFLIIGTLAVFFFDINPLILVIR</sequence>
<protein>
    <recommendedName>
        <fullName evidence="12">Prepilin peptidase</fullName>
    </recommendedName>
</protein>
<keyword evidence="3" id="KW-1003">Cell membrane</keyword>
<evidence type="ECO:0000259" key="9">
    <source>
        <dbReference type="Pfam" id="PF06750"/>
    </source>
</evidence>
<dbReference type="EMBL" id="MNVO01000045">
    <property type="protein sequence ID" value="OIO32277.1"/>
    <property type="molecule type" value="Genomic_DNA"/>
</dbReference>
<comment type="similarity">
    <text evidence="2">Belongs to the peptidase A24 family.</text>
</comment>
<dbReference type="AlphaFoldDB" id="A0A1J4VC34"/>
<evidence type="ECO:0000256" key="1">
    <source>
        <dbReference type="ARBA" id="ARBA00004651"/>
    </source>
</evidence>
<dbReference type="InterPro" id="IPR010627">
    <property type="entry name" value="Prepilin_pept_A24_N"/>
</dbReference>
<dbReference type="InterPro" id="IPR000045">
    <property type="entry name" value="Prepilin_IV_endopep_pep"/>
</dbReference>
<comment type="subcellular location">
    <subcellularLocation>
        <location evidence="1">Cell membrane</location>
        <topology evidence="1">Multi-pass membrane protein</topology>
    </subcellularLocation>
</comment>
<feature type="transmembrane region" description="Helical" evidence="7">
    <location>
        <begin position="98"/>
        <end position="116"/>
    </location>
</feature>
<evidence type="ECO:0000256" key="6">
    <source>
        <dbReference type="ARBA" id="ARBA00023136"/>
    </source>
</evidence>
<dbReference type="PANTHER" id="PTHR30487:SF0">
    <property type="entry name" value="PREPILIN LEADER PEPTIDASE_N-METHYLTRANSFERASE-RELATED"/>
    <property type="match status" value="1"/>
</dbReference>
<accession>A0A1J4VC34</accession>
<dbReference type="STRING" id="1805282.AUJ44_02740"/>
<dbReference type="GO" id="GO:0006465">
    <property type="term" value="P:signal peptide processing"/>
    <property type="evidence" value="ECO:0007669"/>
    <property type="project" value="TreeGrafter"/>
</dbReference>
<dbReference type="Pfam" id="PF06750">
    <property type="entry name" value="A24_N_bact"/>
    <property type="match status" value="1"/>
</dbReference>
<feature type="transmembrane region" description="Helical" evidence="7">
    <location>
        <begin position="76"/>
        <end position="92"/>
    </location>
</feature>
<feature type="transmembrane region" description="Helical" evidence="7">
    <location>
        <begin position="202"/>
        <end position="223"/>
    </location>
</feature>
<feature type="transmembrane region" description="Helical" evidence="7">
    <location>
        <begin position="128"/>
        <end position="149"/>
    </location>
</feature>
<evidence type="ECO:0000313" key="11">
    <source>
        <dbReference type="Proteomes" id="UP000183206"/>
    </source>
</evidence>
<feature type="domain" description="Prepilin type IV endopeptidase peptidase" evidence="8">
    <location>
        <begin position="105"/>
        <end position="218"/>
    </location>
</feature>
<evidence type="ECO:0000313" key="10">
    <source>
        <dbReference type="EMBL" id="OIO32277.1"/>
    </source>
</evidence>
<name>A0A1J4VC34_9BACT</name>
<evidence type="ECO:0000259" key="8">
    <source>
        <dbReference type="Pfam" id="PF01478"/>
    </source>
</evidence>
<comment type="caution">
    <text evidence="10">The sequence shown here is derived from an EMBL/GenBank/DDBJ whole genome shotgun (WGS) entry which is preliminary data.</text>
</comment>
<dbReference type="GO" id="GO:0005886">
    <property type="term" value="C:plasma membrane"/>
    <property type="evidence" value="ECO:0007669"/>
    <property type="project" value="UniProtKB-SubCell"/>
</dbReference>
<dbReference type="Gene3D" id="1.20.120.1220">
    <property type="match status" value="1"/>
</dbReference>
<feature type="transmembrane region" description="Helical" evidence="7">
    <location>
        <begin position="243"/>
        <end position="267"/>
    </location>
</feature>
<evidence type="ECO:0000256" key="5">
    <source>
        <dbReference type="ARBA" id="ARBA00022989"/>
    </source>
</evidence>
<dbReference type="InterPro" id="IPR050882">
    <property type="entry name" value="Prepilin_peptidase/N-MTase"/>
</dbReference>
<dbReference type="PANTHER" id="PTHR30487">
    <property type="entry name" value="TYPE 4 PREPILIN-LIKE PROTEINS LEADER PEPTIDE-PROCESSING ENZYME"/>
    <property type="match status" value="1"/>
</dbReference>
<gene>
    <name evidence="10" type="ORF">AUJ44_02740</name>
</gene>
<evidence type="ECO:0008006" key="12">
    <source>
        <dbReference type="Google" id="ProtNLM"/>
    </source>
</evidence>
<keyword evidence="4 7" id="KW-0812">Transmembrane</keyword>
<organism evidence="10 11">
    <name type="scientific">Candidatus Nomurabacteria bacterium CG1_02_47_685</name>
    <dbReference type="NCBI Taxonomy" id="1805282"/>
    <lineage>
        <taxon>Bacteria</taxon>
        <taxon>Candidatus Nomuraibacteriota</taxon>
    </lineage>
</organism>
<keyword evidence="5 7" id="KW-1133">Transmembrane helix</keyword>
<keyword evidence="6 7" id="KW-0472">Membrane</keyword>
<evidence type="ECO:0000256" key="7">
    <source>
        <dbReference type="SAM" id="Phobius"/>
    </source>
</evidence>
<reference evidence="10 11" key="1">
    <citation type="journal article" date="2016" name="Environ. Microbiol.">
        <title>Genomic resolution of a cold subsurface aquifer community provides metabolic insights for novel microbes adapted to high CO concentrations.</title>
        <authorList>
            <person name="Probst A.J."/>
            <person name="Castelle C.J."/>
            <person name="Singh A."/>
            <person name="Brown C.T."/>
            <person name="Anantharaman K."/>
            <person name="Sharon I."/>
            <person name="Hug L.A."/>
            <person name="Burstein D."/>
            <person name="Emerson J.B."/>
            <person name="Thomas B.C."/>
            <person name="Banfield J.F."/>
        </authorList>
    </citation>
    <scope>NUCLEOTIDE SEQUENCE [LARGE SCALE GENOMIC DNA]</scope>
    <source>
        <strain evidence="10">CG1_02_47_685</strain>
    </source>
</reference>
<evidence type="ECO:0000256" key="3">
    <source>
        <dbReference type="ARBA" id="ARBA00022475"/>
    </source>
</evidence>
<dbReference type="Proteomes" id="UP000183206">
    <property type="component" value="Unassembled WGS sequence"/>
</dbReference>
<feature type="domain" description="Prepilin peptidase A24 N-terminal" evidence="9">
    <location>
        <begin position="11"/>
        <end position="92"/>
    </location>
</feature>
<feature type="transmembrane region" description="Helical" evidence="7">
    <location>
        <begin position="161"/>
        <end position="181"/>
    </location>
</feature>
<dbReference type="GO" id="GO:0004190">
    <property type="term" value="F:aspartic-type endopeptidase activity"/>
    <property type="evidence" value="ECO:0007669"/>
    <property type="project" value="InterPro"/>
</dbReference>
<evidence type="ECO:0000256" key="4">
    <source>
        <dbReference type="ARBA" id="ARBA00022692"/>
    </source>
</evidence>
<feature type="transmembrane region" description="Helical" evidence="7">
    <location>
        <begin position="6"/>
        <end position="27"/>
    </location>
</feature>
<proteinExistence type="inferred from homology"/>
<evidence type="ECO:0000256" key="2">
    <source>
        <dbReference type="ARBA" id="ARBA00005801"/>
    </source>
</evidence>